<evidence type="ECO:0000313" key="2">
    <source>
        <dbReference type="EMBL" id="KAK3799831.1"/>
    </source>
</evidence>
<name>A0AAE1EA01_9GAST</name>
<evidence type="ECO:0000256" key="1">
    <source>
        <dbReference type="SAM" id="MobiDB-lite"/>
    </source>
</evidence>
<comment type="caution">
    <text evidence="2">The sequence shown here is derived from an EMBL/GenBank/DDBJ whole genome shotgun (WGS) entry which is preliminary data.</text>
</comment>
<feature type="region of interest" description="Disordered" evidence="1">
    <location>
        <begin position="1"/>
        <end position="22"/>
    </location>
</feature>
<accession>A0AAE1EA01</accession>
<reference evidence="2" key="1">
    <citation type="journal article" date="2023" name="G3 (Bethesda)">
        <title>A reference genome for the long-term kleptoplast-retaining sea slug Elysia crispata morphotype clarki.</title>
        <authorList>
            <person name="Eastman K.E."/>
            <person name="Pendleton A.L."/>
            <person name="Shaikh M.A."/>
            <person name="Suttiyut T."/>
            <person name="Ogas R."/>
            <person name="Tomko P."/>
            <person name="Gavelis G."/>
            <person name="Widhalm J.R."/>
            <person name="Wisecaver J.H."/>
        </authorList>
    </citation>
    <scope>NUCLEOTIDE SEQUENCE</scope>
    <source>
        <strain evidence="2">ECLA1</strain>
    </source>
</reference>
<dbReference type="Proteomes" id="UP001283361">
    <property type="component" value="Unassembled WGS sequence"/>
</dbReference>
<keyword evidence="3" id="KW-1185">Reference proteome</keyword>
<dbReference type="EMBL" id="JAWDGP010000534">
    <property type="protein sequence ID" value="KAK3799831.1"/>
    <property type="molecule type" value="Genomic_DNA"/>
</dbReference>
<sequence>MEITRRSHGQRGNIHEQHGGKKPPNLYLILPSTISAPRMLAVCEMIRAVGLSNWAKMASLLPRVSSNPDRWLTVPGLEATVSSLTSQWLNIQPGPRLAPDEIPPTDGCGKTCGQDRPKKQKLSLGRSDPR</sequence>
<organism evidence="2 3">
    <name type="scientific">Elysia crispata</name>
    <name type="common">lettuce slug</name>
    <dbReference type="NCBI Taxonomy" id="231223"/>
    <lineage>
        <taxon>Eukaryota</taxon>
        <taxon>Metazoa</taxon>
        <taxon>Spiralia</taxon>
        <taxon>Lophotrochozoa</taxon>
        <taxon>Mollusca</taxon>
        <taxon>Gastropoda</taxon>
        <taxon>Heterobranchia</taxon>
        <taxon>Euthyneura</taxon>
        <taxon>Panpulmonata</taxon>
        <taxon>Sacoglossa</taxon>
        <taxon>Placobranchoidea</taxon>
        <taxon>Plakobranchidae</taxon>
        <taxon>Elysia</taxon>
    </lineage>
</organism>
<evidence type="ECO:0000313" key="3">
    <source>
        <dbReference type="Proteomes" id="UP001283361"/>
    </source>
</evidence>
<dbReference type="AlphaFoldDB" id="A0AAE1EA01"/>
<proteinExistence type="predicted"/>
<protein>
    <submittedName>
        <fullName evidence="2">Uncharacterized protein</fullName>
    </submittedName>
</protein>
<gene>
    <name evidence="2" type="ORF">RRG08_048554</name>
</gene>
<feature type="region of interest" description="Disordered" evidence="1">
    <location>
        <begin position="92"/>
        <end position="130"/>
    </location>
</feature>